<evidence type="ECO:0000256" key="2">
    <source>
        <dbReference type="SAM" id="SignalP"/>
    </source>
</evidence>
<accession>A0ABV7INJ9</accession>
<feature type="chain" id="PRO_5046398356" evidence="2">
    <location>
        <begin position="28"/>
        <end position="188"/>
    </location>
</feature>
<feature type="signal peptide" evidence="2">
    <location>
        <begin position="1"/>
        <end position="27"/>
    </location>
</feature>
<sequence>MIRKFEGFMKFRSLVAAALLAVGLGQAAGAATVQTISFKLDRLSVYCMGGCNQYPSSQTHEFAGLRQGGSRLGQLYIDEAADGSTVELALSYGEDFSNTLFRHVLKRMDDGKYLFDSVSMVVPSWSISTVKWDGYSGSWRYYPDTYSVEQDTTISFDLAPVPLPTTAALLPLGIGALAVMRKRRRNAA</sequence>
<keyword evidence="1" id="KW-0472">Membrane</keyword>
<feature type="transmembrane region" description="Helical" evidence="1">
    <location>
        <begin position="161"/>
        <end position="180"/>
    </location>
</feature>
<dbReference type="RefSeq" id="WP_207471534.1">
    <property type="nucleotide sequence ID" value="NZ_JAFNAW010000074.1"/>
</dbReference>
<evidence type="ECO:0000313" key="3">
    <source>
        <dbReference type="EMBL" id="MFC3170242.1"/>
    </source>
</evidence>
<keyword evidence="1" id="KW-0812">Transmembrane</keyword>
<dbReference type="Proteomes" id="UP001595557">
    <property type="component" value="Unassembled WGS sequence"/>
</dbReference>
<gene>
    <name evidence="3" type="ORF">ACFOD7_19530</name>
</gene>
<keyword evidence="2" id="KW-0732">Signal</keyword>
<reference evidence="4" key="1">
    <citation type="journal article" date="2019" name="Int. J. Syst. Evol. Microbiol.">
        <title>The Global Catalogue of Microorganisms (GCM) 10K type strain sequencing project: providing services to taxonomists for standard genome sequencing and annotation.</title>
        <authorList>
            <consortium name="The Broad Institute Genomics Platform"/>
            <consortium name="The Broad Institute Genome Sequencing Center for Infectious Disease"/>
            <person name="Wu L."/>
            <person name="Ma J."/>
        </authorList>
    </citation>
    <scope>NUCLEOTIDE SEQUENCE [LARGE SCALE GENOMIC DNA]</scope>
    <source>
        <strain evidence="4">KCTC 52239</strain>
    </source>
</reference>
<keyword evidence="1" id="KW-1133">Transmembrane helix</keyword>
<proteinExistence type="predicted"/>
<protein>
    <submittedName>
        <fullName evidence="3">VPLPA-CTERM sorting domain-containing protein</fullName>
    </submittedName>
</protein>
<evidence type="ECO:0000256" key="1">
    <source>
        <dbReference type="SAM" id="Phobius"/>
    </source>
</evidence>
<name>A0ABV7INJ9_9RHOB</name>
<evidence type="ECO:0000313" key="4">
    <source>
        <dbReference type="Proteomes" id="UP001595557"/>
    </source>
</evidence>
<comment type="caution">
    <text evidence="3">The sequence shown here is derived from an EMBL/GenBank/DDBJ whole genome shotgun (WGS) entry which is preliminary data.</text>
</comment>
<dbReference type="EMBL" id="JBHRTE010000097">
    <property type="protein sequence ID" value="MFC3170242.1"/>
    <property type="molecule type" value="Genomic_DNA"/>
</dbReference>
<keyword evidence="4" id="KW-1185">Reference proteome</keyword>
<organism evidence="3 4">
    <name type="scientific">Paracoccus fontiphilus</name>
    <dbReference type="NCBI Taxonomy" id="1815556"/>
    <lineage>
        <taxon>Bacteria</taxon>
        <taxon>Pseudomonadati</taxon>
        <taxon>Pseudomonadota</taxon>
        <taxon>Alphaproteobacteria</taxon>
        <taxon>Rhodobacterales</taxon>
        <taxon>Paracoccaceae</taxon>
        <taxon>Paracoccus</taxon>
    </lineage>
</organism>